<protein>
    <recommendedName>
        <fullName evidence="3">Solute-binding protein family 3/N-terminal domain-containing protein</fullName>
    </recommendedName>
</protein>
<feature type="chain" id="PRO_5017074950" description="Solute-binding protein family 3/N-terminal domain-containing protein" evidence="2">
    <location>
        <begin position="19"/>
        <end position="276"/>
    </location>
</feature>
<feature type="signal peptide" evidence="2">
    <location>
        <begin position="1"/>
        <end position="18"/>
    </location>
</feature>
<sequence>MKQFLILALLFISFSTHAQKYQGDSWAKVKASGKGTLTIVYYEQPGLIYLENGKMKGMCVDIISDFAEFVEKTYGKKVEIKYAGEETVFTDFLKIVQNTKDILGVTNVTITEERKKIFKFTPPFLSNPLVLLTHKNAPNIESYGDINTQLKGYTAEIIAGSTHVKRIEQIKKQHAPALKVEYVENGPGILKDISANPKIFTILDFTEYVDAVRKSLPVKKQKLDLGDAENLAYVMSKQSDWEEPWNAFLTDAYRKSSRYRKIIVDNLGATFLGIVK</sequence>
<organism evidence="4 5">
    <name type="scientific">Pseudochryseolinea flava</name>
    <dbReference type="NCBI Taxonomy" id="2059302"/>
    <lineage>
        <taxon>Bacteria</taxon>
        <taxon>Pseudomonadati</taxon>
        <taxon>Bacteroidota</taxon>
        <taxon>Cytophagia</taxon>
        <taxon>Cytophagales</taxon>
        <taxon>Fulvivirgaceae</taxon>
        <taxon>Pseudochryseolinea</taxon>
    </lineage>
</organism>
<dbReference type="Gene3D" id="3.40.190.10">
    <property type="entry name" value="Periplasmic binding protein-like II"/>
    <property type="match status" value="2"/>
</dbReference>
<reference evidence="4 5" key="1">
    <citation type="submission" date="2018-06" db="EMBL/GenBank/DDBJ databases">
        <title>Chryseolinea flavus sp. nov., a member of the phylum Bacteroidetes isolated from soil.</title>
        <authorList>
            <person name="Li Y."/>
            <person name="Wang J."/>
        </authorList>
    </citation>
    <scope>NUCLEOTIDE SEQUENCE [LARGE SCALE GENOMIC DNA]</scope>
    <source>
        <strain evidence="4 5">SDU1-6</strain>
    </source>
</reference>
<name>A0A364Y739_9BACT</name>
<dbReference type="Proteomes" id="UP000251889">
    <property type="component" value="Unassembled WGS sequence"/>
</dbReference>
<proteinExistence type="predicted"/>
<dbReference type="OrthoDB" id="973690at2"/>
<accession>A0A364Y739</accession>
<dbReference type="AlphaFoldDB" id="A0A364Y739"/>
<dbReference type="PANTHER" id="PTHR35936">
    <property type="entry name" value="MEMBRANE-BOUND LYTIC MUREIN TRANSGLYCOSYLASE F"/>
    <property type="match status" value="1"/>
</dbReference>
<evidence type="ECO:0000256" key="2">
    <source>
        <dbReference type="SAM" id="SignalP"/>
    </source>
</evidence>
<dbReference type="InterPro" id="IPR001638">
    <property type="entry name" value="Solute-binding_3/MltF_N"/>
</dbReference>
<dbReference type="RefSeq" id="WP_112745140.1">
    <property type="nucleotide sequence ID" value="NZ_QMFY01000001.1"/>
</dbReference>
<gene>
    <name evidence="4" type="ORF">DQQ10_02125</name>
</gene>
<evidence type="ECO:0000313" key="4">
    <source>
        <dbReference type="EMBL" id="RAW02926.1"/>
    </source>
</evidence>
<dbReference type="EMBL" id="QMFY01000001">
    <property type="protein sequence ID" value="RAW02926.1"/>
    <property type="molecule type" value="Genomic_DNA"/>
</dbReference>
<evidence type="ECO:0000256" key="1">
    <source>
        <dbReference type="ARBA" id="ARBA00022729"/>
    </source>
</evidence>
<feature type="domain" description="Solute-binding protein family 3/N-terminal" evidence="3">
    <location>
        <begin position="36"/>
        <end position="270"/>
    </location>
</feature>
<dbReference type="SMART" id="SM00062">
    <property type="entry name" value="PBPb"/>
    <property type="match status" value="1"/>
</dbReference>
<keyword evidence="1 2" id="KW-0732">Signal</keyword>
<evidence type="ECO:0000259" key="3">
    <source>
        <dbReference type="SMART" id="SM00062"/>
    </source>
</evidence>
<comment type="caution">
    <text evidence="4">The sequence shown here is derived from an EMBL/GenBank/DDBJ whole genome shotgun (WGS) entry which is preliminary data.</text>
</comment>
<keyword evidence="5" id="KW-1185">Reference proteome</keyword>
<dbReference type="Pfam" id="PF00497">
    <property type="entry name" value="SBP_bac_3"/>
    <property type="match status" value="1"/>
</dbReference>
<evidence type="ECO:0000313" key="5">
    <source>
        <dbReference type="Proteomes" id="UP000251889"/>
    </source>
</evidence>
<dbReference type="SUPFAM" id="SSF53850">
    <property type="entry name" value="Periplasmic binding protein-like II"/>
    <property type="match status" value="1"/>
</dbReference>